<sequence length="130" mass="14980">MWRRLFLLWRCWSFRRTRTVPGGACRFRWGGTWTPAAPAPYRPARRPRTQIPARTRKVCRRGRRCRRTPRASASSASRTSVRRRLGVARSRSPNRRCPASWRYGSAPSRTSPFRGPRSSAAPTSTPRLPC</sequence>
<dbReference type="EMBL" id="GIFC01010090">
    <property type="protein sequence ID" value="MXU92173.1"/>
    <property type="molecule type" value="Transcribed_RNA"/>
</dbReference>
<dbReference type="AlphaFoldDB" id="A0A6B0UR47"/>
<organism evidence="3">
    <name type="scientific">Ixodes ricinus</name>
    <name type="common">Common tick</name>
    <name type="synonym">Acarus ricinus</name>
    <dbReference type="NCBI Taxonomy" id="34613"/>
    <lineage>
        <taxon>Eukaryota</taxon>
        <taxon>Metazoa</taxon>
        <taxon>Ecdysozoa</taxon>
        <taxon>Arthropoda</taxon>
        <taxon>Chelicerata</taxon>
        <taxon>Arachnida</taxon>
        <taxon>Acari</taxon>
        <taxon>Parasitiformes</taxon>
        <taxon>Ixodida</taxon>
        <taxon>Ixodoidea</taxon>
        <taxon>Ixodidae</taxon>
        <taxon>Ixodinae</taxon>
        <taxon>Ixodes</taxon>
    </lineage>
</organism>
<feature type="chain" id="PRO_5025407210" evidence="2">
    <location>
        <begin position="20"/>
        <end position="130"/>
    </location>
</feature>
<feature type="compositionally biased region" description="Basic residues" evidence="1">
    <location>
        <begin position="43"/>
        <end position="69"/>
    </location>
</feature>
<proteinExistence type="predicted"/>
<name>A0A6B0UR47_IXORI</name>
<reference evidence="3" key="1">
    <citation type="submission" date="2019-12" db="EMBL/GenBank/DDBJ databases">
        <title>An insight into the sialome of adult female Ixodes ricinus ticks feeding for 6 days.</title>
        <authorList>
            <person name="Perner J."/>
            <person name="Ribeiro J.M.C."/>
        </authorList>
    </citation>
    <scope>NUCLEOTIDE SEQUENCE</scope>
    <source>
        <strain evidence="3">Semi-engorged</strain>
        <tissue evidence="3">Salivary glands</tissue>
    </source>
</reference>
<keyword evidence="2" id="KW-0732">Signal</keyword>
<protein>
    <submittedName>
        <fullName evidence="3">Putative secreted protein</fullName>
    </submittedName>
</protein>
<feature type="compositionally biased region" description="Low complexity" evidence="1">
    <location>
        <begin position="70"/>
        <end position="79"/>
    </location>
</feature>
<feature type="compositionally biased region" description="Polar residues" evidence="1">
    <location>
        <begin position="120"/>
        <end position="130"/>
    </location>
</feature>
<feature type="region of interest" description="Disordered" evidence="1">
    <location>
        <begin position="38"/>
        <end position="130"/>
    </location>
</feature>
<evidence type="ECO:0000313" key="3">
    <source>
        <dbReference type="EMBL" id="MXU92173.1"/>
    </source>
</evidence>
<accession>A0A6B0UR47</accession>
<evidence type="ECO:0000256" key="1">
    <source>
        <dbReference type="SAM" id="MobiDB-lite"/>
    </source>
</evidence>
<evidence type="ECO:0000256" key="2">
    <source>
        <dbReference type="SAM" id="SignalP"/>
    </source>
</evidence>
<feature type="signal peptide" evidence="2">
    <location>
        <begin position="1"/>
        <end position="19"/>
    </location>
</feature>